<organism evidence="4 5">
    <name type="scientific">Sorghum bicolor</name>
    <name type="common">Sorghum</name>
    <name type="synonym">Sorghum vulgare</name>
    <dbReference type="NCBI Taxonomy" id="4558"/>
    <lineage>
        <taxon>Eukaryota</taxon>
        <taxon>Viridiplantae</taxon>
        <taxon>Streptophyta</taxon>
        <taxon>Embryophyta</taxon>
        <taxon>Tracheophyta</taxon>
        <taxon>Spermatophyta</taxon>
        <taxon>Magnoliopsida</taxon>
        <taxon>Liliopsida</taxon>
        <taxon>Poales</taxon>
        <taxon>Poaceae</taxon>
        <taxon>PACMAD clade</taxon>
        <taxon>Panicoideae</taxon>
        <taxon>Andropogonodae</taxon>
        <taxon>Andropogoneae</taxon>
        <taxon>Sorghinae</taxon>
        <taxon>Sorghum</taxon>
    </lineage>
</organism>
<protein>
    <recommendedName>
        <fullName evidence="3">Transposase (putative) gypsy type domain-containing protein</fullName>
    </recommendedName>
</protein>
<feature type="coiled-coil region" evidence="1">
    <location>
        <begin position="506"/>
        <end position="545"/>
    </location>
</feature>
<accession>A0A921Q5F4</accession>
<evidence type="ECO:0000313" key="5">
    <source>
        <dbReference type="Proteomes" id="UP000807115"/>
    </source>
</evidence>
<name>A0A921Q5F4_SORBI</name>
<dbReference type="Pfam" id="PF04195">
    <property type="entry name" value="Transposase_28"/>
    <property type="match status" value="1"/>
</dbReference>
<evidence type="ECO:0000259" key="3">
    <source>
        <dbReference type="Pfam" id="PF04195"/>
    </source>
</evidence>
<sequence>MASCSSVVDLGNAAELDDATSKLFFSDSCAAAGPGVPWPVASEIQSTLTRRNLLVAQCSKHGVPSDLTPFCAQHLGWRACTPPPVGSNKICVYSDALDAGLRFPLHDFYVKVLRHYKLAPSQLAPNSWSYLAAFVLLCQDAGVEAPLVSAFRYFFTICAQRHEGKPTGWHHFQPNHDIRRRLFTGATLRSWGGWKSRFFFLDCPSGWKCQVEWGKPKRQDTRRVQLTDTAIEKLKAKVEQIGCIDLKVFLANREMPVGDPAALAPLQSVVKAEAGAAGASAAAIAAAAAAAENASTTTRKRSRLSPPAVLSQPEPLPPTSPPTGLAPVIASSTGGSGVYTPPPGFSPIRASSTRAGRSGHFSPPQQQSLGGSTSAPREVPGMRARARAQAVSIGGSSEVTPPTPQMKCASDALQLWEAIAKAGEQAAMIAKLNQDLHRVKTWNTQWQNELRAAVAKHADENAEHIARLREANDRSNHLNEEVVQLLGHLRKAGVEVARLQADSVEVAQLKAEHAAERAQLKEELAAEAKRLKEELTYNEEQLKNEGYDMGARDMMNLALSIYKNKGVINPDDLKVDLLYSHQGAASRMAVGDQ</sequence>
<dbReference type="AlphaFoldDB" id="A0A921Q5F4"/>
<proteinExistence type="predicted"/>
<keyword evidence="1" id="KW-0175">Coiled coil</keyword>
<evidence type="ECO:0000313" key="4">
    <source>
        <dbReference type="EMBL" id="KAG0515879.1"/>
    </source>
</evidence>
<dbReference type="Proteomes" id="UP000807115">
    <property type="component" value="Chromosome 10"/>
</dbReference>
<gene>
    <name evidence="4" type="ORF">BDA96_10G315000</name>
</gene>
<feature type="compositionally biased region" description="Polar residues" evidence="2">
    <location>
        <begin position="363"/>
        <end position="375"/>
    </location>
</feature>
<evidence type="ECO:0000256" key="2">
    <source>
        <dbReference type="SAM" id="MobiDB-lite"/>
    </source>
</evidence>
<feature type="coiled-coil region" evidence="1">
    <location>
        <begin position="454"/>
        <end position="481"/>
    </location>
</feature>
<dbReference type="InterPro" id="IPR007321">
    <property type="entry name" value="Transposase_28"/>
</dbReference>
<dbReference type="PANTHER" id="PTHR31099:SF28">
    <property type="entry name" value="F5J5.12"/>
    <property type="match status" value="1"/>
</dbReference>
<reference evidence="4" key="1">
    <citation type="journal article" date="2019" name="BMC Genomics">
        <title>A new reference genome for Sorghum bicolor reveals high levels of sequence similarity between sweet and grain genotypes: implications for the genetics of sugar metabolism.</title>
        <authorList>
            <person name="Cooper E.A."/>
            <person name="Brenton Z.W."/>
            <person name="Flinn B.S."/>
            <person name="Jenkins J."/>
            <person name="Shu S."/>
            <person name="Flowers D."/>
            <person name="Luo F."/>
            <person name="Wang Y."/>
            <person name="Xia P."/>
            <person name="Barry K."/>
            <person name="Daum C."/>
            <person name="Lipzen A."/>
            <person name="Yoshinaga Y."/>
            <person name="Schmutz J."/>
            <person name="Saski C."/>
            <person name="Vermerris W."/>
            <person name="Kresovich S."/>
        </authorList>
    </citation>
    <scope>NUCLEOTIDE SEQUENCE</scope>
</reference>
<reference evidence="4" key="2">
    <citation type="submission" date="2020-10" db="EMBL/GenBank/DDBJ databases">
        <authorList>
            <person name="Cooper E.A."/>
            <person name="Brenton Z.W."/>
            <person name="Flinn B.S."/>
            <person name="Jenkins J."/>
            <person name="Shu S."/>
            <person name="Flowers D."/>
            <person name="Luo F."/>
            <person name="Wang Y."/>
            <person name="Xia P."/>
            <person name="Barry K."/>
            <person name="Daum C."/>
            <person name="Lipzen A."/>
            <person name="Yoshinaga Y."/>
            <person name="Schmutz J."/>
            <person name="Saski C."/>
            <person name="Vermerris W."/>
            <person name="Kresovich S."/>
        </authorList>
    </citation>
    <scope>NUCLEOTIDE SEQUENCE</scope>
</reference>
<dbReference type="PANTHER" id="PTHR31099">
    <property type="entry name" value="OS06G0165300 PROTEIN"/>
    <property type="match status" value="1"/>
</dbReference>
<evidence type="ECO:0000256" key="1">
    <source>
        <dbReference type="SAM" id="Coils"/>
    </source>
</evidence>
<feature type="region of interest" description="Disordered" evidence="2">
    <location>
        <begin position="293"/>
        <end position="383"/>
    </location>
</feature>
<dbReference type="EMBL" id="CM027689">
    <property type="protein sequence ID" value="KAG0515879.1"/>
    <property type="molecule type" value="Genomic_DNA"/>
</dbReference>
<feature type="domain" description="Transposase (putative) gypsy type" evidence="3">
    <location>
        <begin position="90"/>
        <end position="158"/>
    </location>
</feature>
<comment type="caution">
    <text evidence="4">The sequence shown here is derived from an EMBL/GenBank/DDBJ whole genome shotgun (WGS) entry which is preliminary data.</text>
</comment>